<gene>
    <name evidence="1" type="ORF">EW145_g8365</name>
</gene>
<name>A0A4S4K8H1_9AGAM</name>
<sequence>MTRRPTASARNKDIQSRISALSIDLKDQQRVGKMGQSPEEDSVTGDILDYIVIAQKSLTDRVSNDEARQTAKDEISESGDSMSNFLKKRLLFLVPRQLRDAKKVPGTKAAENALAKGADLLRRKSMQREEYGDLCRLVHLKCLKAPANDPNQPGKAKPYFKGRYKVTGPALYLVANMALILKERTLTMAYSGPERTSLQEASKMTVKLIEDITENMYENWMDVKSHKKILTLMIAPLEKLNEQADELEKDTSSKFIFSMNIKQIMLSFDDVNAQLKSLVETQKARRSVVISPESSILEGSDLEFQSFLDELNVQDTDLKHDKRVIEVLSDNFGLRVINAPYTELDNPNNSGGYGDVYKISVRKAETDSSINPDPSVIMDRSGNTEFTMKLAAQCVEGSHDADLNVKMERKVAVKVLKNWTSNVDAYKRVLREARAWSRALRGQGAIVGETKPSTNIVPLLE</sequence>
<feature type="non-terminal residue" evidence="1">
    <location>
        <position position="461"/>
    </location>
</feature>
<dbReference type="Proteomes" id="UP000308199">
    <property type="component" value="Unassembled WGS sequence"/>
</dbReference>
<reference evidence="1 2" key="1">
    <citation type="submission" date="2019-02" db="EMBL/GenBank/DDBJ databases">
        <title>Genome sequencing of the rare red list fungi Phellinidium pouzarii.</title>
        <authorList>
            <person name="Buettner E."/>
            <person name="Kellner H."/>
        </authorList>
    </citation>
    <scope>NUCLEOTIDE SEQUENCE [LARGE SCALE GENOMIC DNA]</scope>
    <source>
        <strain evidence="1 2">DSM 108285</strain>
    </source>
</reference>
<accession>A0A4S4K8H1</accession>
<organism evidence="1 2">
    <name type="scientific">Phellinidium pouzarii</name>
    <dbReference type="NCBI Taxonomy" id="167371"/>
    <lineage>
        <taxon>Eukaryota</taxon>
        <taxon>Fungi</taxon>
        <taxon>Dikarya</taxon>
        <taxon>Basidiomycota</taxon>
        <taxon>Agaricomycotina</taxon>
        <taxon>Agaricomycetes</taxon>
        <taxon>Hymenochaetales</taxon>
        <taxon>Hymenochaetaceae</taxon>
        <taxon>Phellinidium</taxon>
    </lineage>
</organism>
<keyword evidence="2" id="KW-1185">Reference proteome</keyword>
<comment type="caution">
    <text evidence="1">The sequence shown here is derived from an EMBL/GenBank/DDBJ whole genome shotgun (WGS) entry which is preliminary data.</text>
</comment>
<protein>
    <submittedName>
        <fullName evidence="1">Uncharacterized protein</fullName>
    </submittedName>
</protein>
<evidence type="ECO:0000313" key="2">
    <source>
        <dbReference type="Proteomes" id="UP000308199"/>
    </source>
</evidence>
<dbReference type="AlphaFoldDB" id="A0A4S4K8H1"/>
<dbReference type="EMBL" id="SGPK01001287">
    <property type="protein sequence ID" value="THG93477.1"/>
    <property type="molecule type" value="Genomic_DNA"/>
</dbReference>
<evidence type="ECO:0000313" key="1">
    <source>
        <dbReference type="EMBL" id="THG93477.1"/>
    </source>
</evidence>
<proteinExistence type="predicted"/>